<proteinExistence type="predicted"/>
<accession>A0A3M7M730</accession>
<evidence type="ECO:0000313" key="4">
    <source>
        <dbReference type="Proteomes" id="UP000265663"/>
    </source>
</evidence>
<dbReference type="EMBL" id="KE747824">
    <property type="protein sequence ID" value="RMZ70265.1"/>
    <property type="molecule type" value="Genomic_DNA"/>
</dbReference>
<dbReference type="GO" id="GO:0004519">
    <property type="term" value="F:endonuclease activity"/>
    <property type="evidence" value="ECO:0007669"/>
    <property type="project" value="UniProtKB-KW"/>
</dbReference>
<feature type="transmembrane region" description="Helical" evidence="2">
    <location>
        <begin position="58"/>
        <end position="78"/>
    </location>
</feature>
<keyword evidence="3" id="KW-0378">Hydrolase</keyword>
<keyword evidence="2" id="KW-0812">Transmembrane</keyword>
<keyword evidence="3" id="KW-0540">Nuclease</keyword>
<keyword evidence="4" id="KW-1185">Reference proteome</keyword>
<evidence type="ECO:0000256" key="1">
    <source>
        <dbReference type="SAM" id="MobiDB-lite"/>
    </source>
</evidence>
<name>A0A3M7M730_9PLEO</name>
<organism evidence="3 4">
    <name type="scientific">Pyrenophora seminiperda CCB06</name>
    <dbReference type="NCBI Taxonomy" id="1302712"/>
    <lineage>
        <taxon>Eukaryota</taxon>
        <taxon>Fungi</taxon>
        <taxon>Dikarya</taxon>
        <taxon>Ascomycota</taxon>
        <taxon>Pezizomycotina</taxon>
        <taxon>Dothideomycetes</taxon>
        <taxon>Pleosporomycetidae</taxon>
        <taxon>Pleosporales</taxon>
        <taxon>Pleosporineae</taxon>
        <taxon>Pleosporaceae</taxon>
        <taxon>Pyrenophora</taxon>
    </lineage>
</organism>
<protein>
    <submittedName>
        <fullName evidence="3">DDE superfamily endonuclease</fullName>
    </submittedName>
</protein>
<sequence length="322" mass="36843">MAIKERIKVTITKLDNSIYANIRVVVDSNYVPYTNTIEVYKRHFTTLKRLLSNINREAIIVVETIATNSLVLVLFIILKSKKQITELEIEKRYLAAARLLIFNRFRSYGIKELINFCNDNNIVLFSLSFYTSYNLQPLNYYRGVVKRATREGYTNFNKLKFLYASGYRILREYCISSRAPSKTPIPITPRSFVAYARKTQELCKYTKYMLSNWAARLARASVVLGLNYDLATYKLAKTTAAARERAQRQDNSRLTIQKGGVVTAKGAREAVSQKAKIAEQKAVRKAVRETRRRLQDATQQPTPASAEASTPSQQAPVTRFIH</sequence>
<evidence type="ECO:0000313" key="3">
    <source>
        <dbReference type="EMBL" id="RMZ70265.1"/>
    </source>
</evidence>
<evidence type="ECO:0000256" key="2">
    <source>
        <dbReference type="SAM" id="Phobius"/>
    </source>
</evidence>
<keyword evidence="3" id="KW-0255">Endonuclease</keyword>
<feature type="region of interest" description="Disordered" evidence="1">
    <location>
        <begin position="282"/>
        <end position="322"/>
    </location>
</feature>
<dbReference type="OrthoDB" id="10498891at2759"/>
<keyword evidence="2" id="KW-1133">Transmembrane helix</keyword>
<dbReference type="AlphaFoldDB" id="A0A3M7M730"/>
<feature type="compositionally biased region" description="Polar residues" evidence="1">
    <location>
        <begin position="296"/>
        <end position="316"/>
    </location>
</feature>
<keyword evidence="2" id="KW-0472">Membrane</keyword>
<gene>
    <name evidence="3" type="ORF">GMOD_00000337</name>
</gene>
<dbReference type="Proteomes" id="UP000265663">
    <property type="component" value="Unassembled WGS sequence"/>
</dbReference>
<feature type="compositionally biased region" description="Basic and acidic residues" evidence="1">
    <location>
        <begin position="282"/>
        <end position="295"/>
    </location>
</feature>
<reference evidence="3 4" key="1">
    <citation type="journal article" date="2014" name="PLoS ONE">
        <title>De novo Genome Assembly of the Fungal Plant Pathogen Pyrenophora semeniperda.</title>
        <authorList>
            <person name="Soliai M.M."/>
            <person name="Meyer S.E."/>
            <person name="Udall J.A."/>
            <person name="Elzinga D.E."/>
            <person name="Hermansen R.A."/>
            <person name="Bodily P.M."/>
            <person name="Hart A.A."/>
            <person name="Coleman C.E."/>
        </authorList>
    </citation>
    <scope>NUCLEOTIDE SEQUENCE [LARGE SCALE GENOMIC DNA]</scope>
    <source>
        <strain evidence="3 4">CCB06</strain>
        <tissue evidence="3">Mycelium</tissue>
    </source>
</reference>